<keyword evidence="5" id="KW-0862">Zinc</keyword>
<dbReference type="GO" id="GO:0008270">
    <property type="term" value="F:zinc ion binding"/>
    <property type="evidence" value="ECO:0007669"/>
    <property type="project" value="UniProtKB-KW"/>
</dbReference>
<evidence type="ECO:0000256" key="1">
    <source>
        <dbReference type="ARBA" id="ARBA00004245"/>
    </source>
</evidence>
<dbReference type="GO" id="GO:0045202">
    <property type="term" value="C:synapse"/>
    <property type="evidence" value="ECO:0007669"/>
    <property type="project" value="GOC"/>
</dbReference>
<keyword evidence="6" id="KW-0106">Calcium</keyword>
<accession>A0A9X0CM03</accession>
<feature type="domain" description="ZZ-type" evidence="11">
    <location>
        <begin position="77"/>
        <end position="133"/>
    </location>
</feature>
<keyword evidence="3" id="KW-0479">Metal-binding</keyword>
<protein>
    <recommendedName>
        <fullName evidence="11">ZZ-type domain-containing protein</fullName>
    </recommendedName>
</protein>
<dbReference type="PANTHER" id="PTHR12268:SF14">
    <property type="entry name" value="DYSTROPHIN-1"/>
    <property type="match status" value="1"/>
</dbReference>
<evidence type="ECO:0000256" key="6">
    <source>
        <dbReference type="ARBA" id="ARBA00022837"/>
    </source>
</evidence>
<dbReference type="CDD" id="cd02334">
    <property type="entry name" value="ZZ_dystrophin"/>
    <property type="match status" value="1"/>
</dbReference>
<feature type="region of interest" description="Disordered" evidence="10">
    <location>
        <begin position="347"/>
        <end position="424"/>
    </location>
</feature>
<evidence type="ECO:0000259" key="11">
    <source>
        <dbReference type="PROSITE" id="PS50135"/>
    </source>
</evidence>
<evidence type="ECO:0000256" key="5">
    <source>
        <dbReference type="ARBA" id="ARBA00022833"/>
    </source>
</evidence>
<evidence type="ECO:0000313" key="12">
    <source>
        <dbReference type="EMBL" id="KAJ7363576.1"/>
    </source>
</evidence>
<gene>
    <name evidence="12" type="ORF">OS493_009736</name>
</gene>
<dbReference type="CDD" id="cd14686">
    <property type="entry name" value="bZIP"/>
    <property type="match status" value="1"/>
</dbReference>
<keyword evidence="4 8" id="KW-0863">Zinc-finger</keyword>
<feature type="coiled-coil region" evidence="9">
    <location>
        <begin position="317"/>
        <end position="347"/>
    </location>
</feature>
<dbReference type="Pfam" id="PF00569">
    <property type="entry name" value="ZZ"/>
    <property type="match status" value="1"/>
</dbReference>
<keyword evidence="2" id="KW-0963">Cytoplasm</keyword>
<dbReference type="Gene3D" id="3.30.60.90">
    <property type="match status" value="1"/>
</dbReference>
<evidence type="ECO:0000256" key="4">
    <source>
        <dbReference type="ARBA" id="ARBA00022771"/>
    </source>
</evidence>
<organism evidence="12 13">
    <name type="scientific">Desmophyllum pertusum</name>
    <dbReference type="NCBI Taxonomy" id="174260"/>
    <lineage>
        <taxon>Eukaryota</taxon>
        <taxon>Metazoa</taxon>
        <taxon>Cnidaria</taxon>
        <taxon>Anthozoa</taxon>
        <taxon>Hexacorallia</taxon>
        <taxon>Scleractinia</taxon>
        <taxon>Caryophylliina</taxon>
        <taxon>Caryophylliidae</taxon>
        <taxon>Desmophyllum</taxon>
    </lineage>
</organism>
<comment type="caution">
    <text evidence="12">The sequence shown here is derived from an EMBL/GenBank/DDBJ whole genome shotgun (WGS) entry which is preliminary data.</text>
</comment>
<dbReference type="PANTHER" id="PTHR12268">
    <property type="entry name" value="E3 UBIQUITIN-PROTEIN LIGASE KCMF1"/>
    <property type="match status" value="1"/>
</dbReference>
<dbReference type="SMART" id="SM00291">
    <property type="entry name" value="ZnF_ZZ"/>
    <property type="match status" value="1"/>
</dbReference>
<comment type="subcellular location">
    <subcellularLocation>
        <location evidence="1">Cytoplasm</location>
        <location evidence="1">Cytoskeleton</location>
    </subcellularLocation>
</comment>
<dbReference type="InterPro" id="IPR043145">
    <property type="entry name" value="Znf_ZZ_sf"/>
</dbReference>
<evidence type="ECO:0000256" key="2">
    <source>
        <dbReference type="ARBA" id="ARBA00022490"/>
    </source>
</evidence>
<dbReference type="SUPFAM" id="SSF57850">
    <property type="entry name" value="RING/U-box"/>
    <property type="match status" value="1"/>
</dbReference>
<name>A0A9X0CM03_9CNID</name>
<evidence type="ECO:0000256" key="9">
    <source>
        <dbReference type="SAM" id="Coils"/>
    </source>
</evidence>
<evidence type="ECO:0000256" key="3">
    <source>
        <dbReference type="ARBA" id="ARBA00022723"/>
    </source>
</evidence>
<dbReference type="InterPro" id="IPR050774">
    <property type="entry name" value="KCMF1/Dystrophin"/>
</dbReference>
<dbReference type="GO" id="GO:0005886">
    <property type="term" value="C:plasma membrane"/>
    <property type="evidence" value="ECO:0007669"/>
    <property type="project" value="TreeGrafter"/>
</dbReference>
<evidence type="ECO:0000256" key="8">
    <source>
        <dbReference type="PROSITE-ProRule" id="PRU00228"/>
    </source>
</evidence>
<keyword evidence="7" id="KW-0206">Cytoskeleton</keyword>
<keyword evidence="9" id="KW-0175">Coiled coil</keyword>
<dbReference type="EMBL" id="MU827305">
    <property type="protein sequence ID" value="KAJ7363576.1"/>
    <property type="molecule type" value="Genomic_DNA"/>
</dbReference>
<proteinExistence type="predicted"/>
<evidence type="ECO:0000256" key="7">
    <source>
        <dbReference type="ARBA" id="ARBA00023212"/>
    </source>
</evidence>
<dbReference type="OrthoDB" id="10057795at2759"/>
<dbReference type="AlphaFoldDB" id="A0A9X0CM03"/>
<dbReference type="PROSITE" id="PS50135">
    <property type="entry name" value="ZF_ZZ_2"/>
    <property type="match status" value="1"/>
</dbReference>
<dbReference type="InterPro" id="IPR000433">
    <property type="entry name" value="Znf_ZZ"/>
</dbReference>
<dbReference type="Proteomes" id="UP001163046">
    <property type="component" value="Unassembled WGS sequence"/>
</dbReference>
<feature type="compositionally biased region" description="Low complexity" evidence="10">
    <location>
        <begin position="358"/>
        <end position="381"/>
    </location>
</feature>
<feature type="region of interest" description="Disordered" evidence="10">
    <location>
        <begin position="280"/>
        <end position="303"/>
    </location>
</feature>
<reference evidence="12" key="1">
    <citation type="submission" date="2023-01" db="EMBL/GenBank/DDBJ databases">
        <title>Genome assembly of the deep-sea coral Lophelia pertusa.</title>
        <authorList>
            <person name="Herrera S."/>
            <person name="Cordes E."/>
        </authorList>
    </citation>
    <scope>NUCLEOTIDE SEQUENCE</scope>
    <source>
        <strain evidence="12">USNM1676648</strain>
        <tissue evidence="12">Polyp</tissue>
    </source>
</reference>
<evidence type="ECO:0000313" key="13">
    <source>
        <dbReference type="Proteomes" id="UP001163046"/>
    </source>
</evidence>
<sequence>MVRAHLEDKYKYSSSAGRDRGFWWQQHRAECEKLFSLRPVQSKPLTARSSCRGCQWNPNPSCGCLLFIDLRASEAVKHKAKCSICKEYPIVGFRFRCLKCFNYDLCQSCFWSGRVSHEHRLTHPMHQYCLSTTSGEDVLDFLAMVRNKFKKRRYKNKPPRKLGYLPIQTVMEGGNLETPAMPSPQQNVNHEVHNRLGMFAHRLAEAESEGGKYNPHDLDEEHQLIAQYCQSLKSDTTEAPQSPTQIVMALDAVEKEDLEAELLKLEEENRDLQEEYERLKSIRDQSVLPSDGESSPGGPQNRDSELLAEAKLLRQHKGRLEARMQVLEDHNRQLEAQLQRLRQLLDQPGQDKQSGAQSSERTTPSSSISSLGDGPYSPGKSGRSGKSRGNDSDSESEPGGTNPVVPGPATNGFSSKGNEDPALKEVISQISSSFPPDQKSADPVGHLFATAKDVNKAVESLVQVMTDDEAE</sequence>
<keyword evidence="13" id="KW-1185">Reference proteome</keyword>
<dbReference type="GO" id="GO:0099536">
    <property type="term" value="P:synaptic signaling"/>
    <property type="evidence" value="ECO:0007669"/>
    <property type="project" value="TreeGrafter"/>
</dbReference>
<evidence type="ECO:0000256" key="10">
    <source>
        <dbReference type="SAM" id="MobiDB-lite"/>
    </source>
</evidence>
<dbReference type="PROSITE" id="PS01357">
    <property type="entry name" value="ZF_ZZ_1"/>
    <property type="match status" value="1"/>
</dbReference>